<dbReference type="PANTHER" id="PTHR30606:SF10">
    <property type="entry name" value="PHOSPHATIDYLINOSITOL MANNOSIDE ACYLTRANSFERASE"/>
    <property type="match status" value="1"/>
</dbReference>
<evidence type="ECO:0000256" key="6">
    <source>
        <dbReference type="ARBA" id="ARBA00023315"/>
    </source>
</evidence>
<comment type="subcellular location">
    <subcellularLocation>
        <location evidence="1">Cell inner membrane</location>
    </subcellularLocation>
</comment>
<sequence length="311" mass="35080">MTVNKFDKPAETARERISFNQRSLGKLLNLLIAGLTKLNRISRQKLVKNIGKTILYFAKKTKTRAIKNISNAMPELSIKEATDLAFDAYGNCAYGVAESFWLTEIDPDIFCDEDTLQILQSGQGACIATMHLGCYEAVPLAVAKFANKSVTLTNIPQFLAEPMDFYSAVNITAINKNASNAFSELLKEAGSNAYISLHCDLYANQTKVTFFNQETKAPAGIALLAKMSKKPLLLAYAIYQGDGQVQVFFETLYVQSNPTENETSKHCQKQSIAQVTEPSVEQIMSKIYLRFEQIIRQYPNQWYWSYKRWKN</sequence>
<accession>A0A099KPY3</accession>
<reference evidence="7 8" key="1">
    <citation type="submission" date="2014-08" db="EMBL/GenBank/DDBJ databases">
        <title>Genomic and Phenotypic Diversity of Colwellia psychrerythraea strains from Disparate Marine Basins.</title>
        <authorList>
            <person name="Techtmann S.M."/>
            <person name="Stelling S.C."/>
            <person name="Utturkar S.M."/>
            <person name="Alshibli N."/>
            <person name="Harris A."/>
            <person name="Brown S.D."/>
            <person name="Hazen T.C."/>
        </authorList>
    </citation>
    <scope>NUCLEOTIDE SEQUENCE [LARGE SCALE GENOMIC DNA]</scope>
    <source>
        <strain evidence="7 8">ND2E</strain>
    </source>
</reference>
<dbReference type="InterPro" id="IPR004960">
    <property type="entry name" value="LipA_acyltrans"/>
</dbReference>
<evidence type="ECO:0000256" key="5">
    <source>
        <dbReference type="ARBA" id="ARBA00023136"/>
    </source>
</evidence>
<dbReference type="AlphaFoldDB" id="A0A099KPY3"/>
<evidence type="ECO:0000313" key="7">
    <source>
        <dbReference type="EMBL" id="KGJ91972.1"/>
    </source>
</evidence>
<keyword evidence="6 7" id="KW-0012">Acyltransferase</keyword>
<evidence type="ECO:0000256" key="1">
    <source>
        <dbReference type="ARBA" id="ARBA00004533"/>
    </source>
</evidence>
<evidence type="ECO:0000313" key="8">
    <source>
        <dbReference type="Proteomes" id="UP000029843"/>
    </source>
</evidence>
<dbReference type="PANTHER" id="PTHR30606">
    <property type="entry name" value="LIPID A BIOSYNTHESIS LAUROYL ACYLTRANSFERASE"/>
    <property type="match status" value="1"/>
</dbReference>
<dbReference type="GO" id="GO:0009247">
    <property type="term" value="P:glycolipid biosynthetic process"/>
    <property type="evidence" value="ECO:0007669"/>
    <property type="project" value="UniProtKB-ARBA"/>
</dbReference>
<dbReference type="EMBL" id="JQED01000024">
    <property type="protein sequence ID" value="KGJ91972.1"/>
    <property type="molecule type" value="Genomic_DNA"/>
</dbReference>
<proteinExistence type="predicted"/>
<dbReference type="OrthoDB" id="9803456at2"/>
<dbReference type="PATRIC" id="fig|28229.4.peg.2126"/>
<keyword evidence="3" id="KW-0997">Cell inner membrane</keyword>
<comment type="caution">
    <text evidence="7">The sequence shown here is derived from an EMBL/GenBank/DDBJ whole genome shotgun (WGS) entry which is preliminary data.</text>
</comment>
<dbReference type="Pfam" id="PF03279">
    <property type="entry name" value="Lip_A_acyltrans"/>
    <property type="match status" value="1"/>
</dbReference>
<dbReference type="GO" id="GO:0016746">
    <property type="term" value="F:acyltransferase activity"/>
    <property type="evidence" value="ECO:0007669"/>
    <property type="project" value="UniProtKB-KW"/>
</dbReference>
<protein>
    <submittedName>
        <fullName evidence="7">Lipid A biosynthesis acyltransferase</fullName>
    </submittedName>
</protein>
<dbReference type="Proteomes" id="UP000029843">
    <property type="component" value="Unassembled WGS sequence"/>
</dbReference>
<evidence type="ECO:0000256" key="4">
    <source>
        <dbReference type="ARBA" id="ARBA00022679"/>
    </source>
</evidence>
<dbReference type="CDD" id="cd07984">
    <property type="entry name" value="LPLAT_LABLAT-like"/>
    <property type="match status" value="1"/>
</dbReference>
<keyword evidence="4 7" id="KW-0808">Transferase</keyword>
<dbReference type="GO" id="GO:0005886">
    <property type="term" value="C:plasma membrane"/>
    <property type="evidence" value="ECO:0007669"/>
    <property type="project" value="UniProtKB-SubCell"/>
</dbReference>
<evidence type="ECO:0000256" key="3">
    <source>
        <dbReference type="ARBA" id="ARBA00022519"/>
    </source>
</evidence>
<name>A0A099KPY3_COLPS</name>
<dbReference type="RefSeq" id="WP_052056518.1">
    <property type="nucleotide sequence ID" value="NZ_JQED01000024.1"/>
</dbReference>
<evidence type="ECO:0000256" key="2">
    <source>
        <dbReference type="ARBA" id="ARBA00022475"/>
    </source>
</evidence>
<organism evidence="7 8">
    <name type="scientific">Colwellia psychrerythraea</name>
    <name type="common">Vibrio psychroerythus</name>
    <dbReference type="NCBI Taxonomy" id="28229"/>
    <lineage>
        <taxon>Bacteria</taxon>
        <taxon>Pseudomonadati</taxon>
        <taxon>Pseudomonadota</taxon>
        <taxon>Gammaproteobacteria</taxon>
        <taxon>Alteromonadales</taxon>
        <taxon>Colwelliaceae</taxon>
        <taxon>Colwellia</taxon>
    </lineage>
</organism>
<keyword evidence="5" id="KW-0472">Membrane</keyword>
<keyword evidence="2" id="KW-1003">Cell membrane</keyword>
<gene>
    <name evidence="7" type="ORF">ND2E_3080</name>
</gene>